<dbReference type="AlphaFoldDB" id="A0A9W7AIS9"/>
<evidence type="ECO:0000256" key="2">
    <source>
        <dbReference type="SAM" id="MobiDB-lite"/>
    </source>
</evidence>
<feature type="compositionally biased region" description="Basic and acidic residues" evidence="2">
    <location>
        <begin position="146"/>
        <end position="163"/>
    </location>
</feature>
<accession>A0A9W7AIS9</accession>
<feature type="signal peptide" evidence="3">
    <location>
        <begin position="1"/>
        <end position="21"/>
    </location>
</feature>
<dbReference type="InterPro" id="IPR025659">
    <property type="entry name" value="Tubby-like_C"/>
</dbReference>
<evidence type="ECO:0000313" key="4">
    <source>
        <dbReference type="EMBL" id="GMH72554.1"/>
    </source>
</evidence>
<dbReference type="Proteomes" id="UP001165122">
    <property type="component" value="Unassembled WGS sequence"/>
</dbReference>
<proteinExistence type="inferred from homology"/>
<gene>
    <name evidence="4" type="ORF">TrLO_g15880</name>
</gene>
<dbReference type="Pfam" id="PF04525">
    <property type="entry name" value="LOR"/>
    <property type="match status" value="1"/>
</dbReference>
<keyword evidence="5" id="KW-1185">Reference proteome</keyword>
<comment type="caution">
    <text evidence="4">The sequence shown here is derived from an EMBL/GenBank/DDBJ whole genome shotgun (WGS) entry which is preliminary data.</text>
</comment>
<dbReference type="EMBL" id="BRXW01000656">
    <property type="protein sequence ID" value="GMH72554.1"/>
    <property type="molecule type" value="Genomic_DNA"/>
</dbReference>
<dbReference type="Gene3D" id="2.40.160.200">
    <property type="entry name" value="LURP1-related"/>
    <property type="match status" value="1"/>
</dbReference>
<evidence type="ECO:0000313" key="5">
    <source>
        <dbReference type="Proteomes" id="UP001165122"/>
    </source>
</evidence>
<keyword evidence="3" id="KW-0732">Signal</keyword>
<reference evidence="5" key="1">
    <citation type="journal article" date="2023" name="Commun. Biol.">
        <title>Genome analysis of Parmales, the sister group of diatoms, reveals the evolutionary specialization of diatoms from phago-mixotrophs to photoautotrophs.</title>
        <authorList>
            <person name="Ban H."/>
            <person name="Sato S."/>
            <person name="Yoshikawa S."/>
            <person name="Yamada K."/>
            <person name="Nakamura Y."/>
            <person name="Ichinomiya M."/>
            <person name="Sato N."/>
            <person name="Blanc-Mathieu R."/>
            <person name="Endo H."/>
            <person name="Kuwata A."/>
            <person name="Ogata H."/>
        </authorList>
    </citation>
    <scope>NUCLEOTIDE SEQUENCE [LARGE SCALE GENOMIC DNA]</scope>
    <source>
        <strain evidence="5">NIES 3700</strain>
    </source>
</reference>
<evidence type="ECO:0000256" key="1">
    <source>
        <dbReference type="ARBA" id="ARBA00005437"/>
    </source>
</evidence>
<dbReference type="SUPFAM" id="SSF54518">
    <property type="entry name" value="Tubby C-terminal domain-like"/>
    <property type="match status" value="1"/>
</dbReference>
<feature type="chain" id="PRO_5040942530" evidence="3">
    <location>
        <begin position="22"/>
        <end position="163"/>
    </location>
</feature>
<name>A0A9W7AIS9_9STRA</name>
<evidence type="ECO:0000256" key="3">
    <source>
        <dbReference type="SAM" id="SignalP"/>
    </source>
</evidence>
<sequence length="163" mass="18330">MLLKQTIIIALLLLALTSTLGFDVPFSKGPKIKPFKTPLDKVSEGPMVFTVKEKLLSISGEDFNVYTHNDLAYTVTGTNKVPFGVGGVILDKLSLRDSGKAELCTIERRLISLTTAYDLYIKGDFYGKIERTFNPLKKVRTNNSEDVERERSNKHYERSIILT</sequence>
<comment type="similarity">
    <text evidence="1">Belongs to the LOR family.</text>
</comment>
<dbReference type="OrthoDB" id="97518at2759"/>
<dbReference type="InterPro" id="IPR007612">
    <property type="entry name" value="LOR"/>
</dbReference>
<organism evidence="4 5">
    <name type="scientific">Triparma laevis f. longispina</name>
    <dbReference type="NCBI Taxonomy" id="1714387"/>
    <lineage>
        <taxon>Eukaryota</taxon>
        <taxon>Sar</taxon>
        <taxon>Stramenopiles</taxon>
        <taxon>Ochrophyta</taxon>
        <taxon>Bolidophyceae</taxon>
        <taxon>Parmales</taxon>
        <taxon>Triparmaceae</taxon>
        <taxon>Triparma</taxon>
    </lineage>
</organism>
<feature type="region of interest" description="Disordered" evidence="2">
    <location>
        <begin position="141"/>
        <end position="163"/>
    </location>
</feature>
<dbReference type="InterPro" id="IPR038595">
    <property type="entry name" value="LOR_sf"/>
</dbReference>
<protein>
    <submittedName>
        <fullName evidence="4">Uncharacterized protein</fullName>
    </submittedName>
</protein>